<feature type="compositionally biased region" description="Basic and acidic residues" evidence="1">
    <location>
        <begin position="1"/>
        <end position="22"/>
    </location>
</feature>
<feature type="region of interest" description="Disordered" evidence="1">
    <location>
        <begin position="1"/>
        <end position="234"/>
    </location>
</feature>
<dbReference type="HOGENOM" id="CLU_415533_0_0_11"/>
<dbReference type="Gene3D" id="1.25.40.10">
    <property type="entry name" value="Tetratricopeptide repeat domain"/>
    <property type="match status" value="1"/>
</dbReference>
<accession>S2W2B4</accession>
<gene>
    <name evidence="2" type="ORF">HMPREF9306_00813</name>
</gene>
<name>S2W2B4_9ACTN</name>
<feature type="region of interest" description="Disordered" evidence="1">
    <location>
        <begin position="267"/>
        <end position="383"/>
    </location>
</feature>
<evidence type="ECO:0000313" key="3">
    <source>
        <dbReference type="Proteomes" id="UP000014417"/>
    </source>
</evidence>
<dbReference type="Proteomes" id="UP000014417">
    <property type="component" value="Unassembled WGS sequence"/>
</dbReference>
<dbReference type="RefSeq" id="WP_016455651.1">
    <property type="nucleotide sequence ID" value="NZ_KE150269.1"/>
</dbReference>
<dbReference type="SMART" id="SM00028">
    <property type="entry name" value="TPR"/>
    <property type="match status" value="2"/>
</dbReference>
<organism evidence="2 3">
    <name type="scientific">Propionimicrobium lymphophilum ACS-093-V-SCH5</name>
    <dbReference type="NCBI Taxonomy" id="883161"/>
    <lineage>
        <taxon>Bacteria</taxon>
        <taxon>Bacillati</taxon>
        <taxon>Actinomycetota</taxon>
        <taxon>Actinomycetes</taxon>
        <taxon>Propionibacteriales</taxon>
        <taxon>Propionibacteriaceae</taxon>
        <taxon>Propionimicrobium</taxon>
    </lineage>
</organism>
<dbReference type="AlphaFoldDB" id="S2W2B4"/>
<reference evidence="2 3" key="1">
    <citation type="submission" date="2013-04" db="EMBL/GenBank/DDBJ databases">
        <title>The Genome Sequence of Propionimicrobium lymphophilum ACS-093-V-SCH5.</title>
        <authorList>
            <consortium name="The Broad Institute Genomics Platform"/>
            <person name="Earl A."/>
            <person name="Ward D."/>
            <person name="Feldgarden M."/>
            <person name="Gevers D."/>
            <person name="Saerens B."/>
            <person name="Vaneechoutte M."/>
            <person name="Walker B."/>
            <person name="Young S."/>
            <person name="Zeng Q."/>
            <person name="Gargeya S."/>
            <person name="Fitzgerald M."/>
            <person name="Haas B."/>
            <person name="Abouelleil A."/>
            <person name="Allen A.W."/>
            <person name="Alvarado L."/>
            <person name="Arachchi H.M."/>
            <person name="Berlin A.M."/>
            <person name="Chapman S.B."/>
            <person name="Gainer-Dewar J."/>
            <person name="Goldberg J."/>
            <person name="Griggs A."/>
            <person name="Gujja S."/>
            <person name="Hansen M."/>
            <person name="Howarth C."/>
            <person name="Imamovic A."/>
            <person name="Ireland A."/>
            <person name="Larimer J."/>
            <person name="McCowan C."/>
            <person name="Murphy C."/>
            <person name="Pearson M."/>
            <person name="Poon T.W."/>
            <person name="Priest M."/>
            <person name="Roberts A."/>
            <person name="Saif S."/>
            <person name="Shea T."/>
            <person name="Sisk P."/>
            <person name="Sykes S."/>
            <person name="Wortman J."/>
            <person name="Nusbaum C."/>
            <person name="Birren B."/>
        </authorList>
    </citation>
    <scope>NUCLEOTIDE SEQUENCE [LARGE SCALE GENOMIC DNA]</scope>
    <source>
        <strain evidence="2 3">ACS-093-V-SCH5</strain>
    </source>
</reference>
<dbReference type="OrthoDB" id="3215237at2"/>
<dbReference type="EMBL" id="AGZR01000005">
    <property type="protein sequence ID" value="EPD33276.1"/>
    <property type="molecule type" value="Genomic_DNA"/>
</dbReference>
<feature type="region of interest" description="Disordered" evidence="1">
    <location>
        <begin position="612"/>
        <end position="660"/>
    </location>
</feature>
<dbReference type="PATRIC" id="fig|883161.3.peg.811"/>
<feature type="compositionally biased region" description="Basic and acidic residues" evidence="1">
    <location>
        <begin position="62"/>
        <end position="234"/>
    </location>
</feature>
<feature type="compositionally biased region" description="Low complexity" evidence="1">
    <location>
        <begin position="42"/>
        <end position="56"/>
    </location>
</feature>
<keyword evidence="3" id="KW-1185">Reference proteome</keyword>
<evidence type="ECO:0000256" key="1">
    <source>
        <dbReference type="SAM" id="MobiDB-lite"/>
    </source>
</evidence>
<dbReference type="InterPro" id="IPR019734">
    <property type="entry name" value="TPR_rpt"/>
</dbReference>
<sequence>MDSRSNDGRDRRNYEQRADRAGGRKQNWGSKGRGRSGGGSWGNSSKSERSNYSSGRSFGGKKRFDRDHKQGRPYGKFDNRRDDRNFEDRSESRDRKRFDSRDEGSNWNRKGSEDRNRRISWNDRRDGDNRNGHSWGGDREDKRSWNKNRSTDKRNFGRDDNKGRKRNFDNRWSDSEDRNNRGFDRGERRDDRPGSLNKSRDFDRKPWGNKRNDRHDDRRDGARGEKRWNNNRNDRRWDDRRGENRWEERKDRQPRERRWNDRREDRGFDRHDDRRGQKRWNDRRDDQGGEKRWGNKRDNQRGQKRWGDRSGFKNYDRDSRRDDRPNSRSWDREPGKFDRRDEDRRSREDRHEVKRDHRSFREVRNERLNPGLQRPENEPEPLVDFDEKSIPFTVRAELRGLPKDLSEQIQGHIAGAMASIETDMELALGHARAARRLAARLPVIRSIAGEVEYQAGNFDKALSDYRAVLRMTGNQNYLPVIADCERAGGKPEAALRTLRNAKDLDVEQQAEAVLVESGAREDMGQREEAIRVLKNQISSGLGGRYEQARLRYAYANLLELAGQTRQAEEWFTSAAKYDDNNELDTAARISAITGEEIVEEAPEEFEVIDVDFEEEPIYDDNLDDREEEMVQDETSEEDEQPEEYADELEQDEKEKNEPSN</sequence>
<proteinExistence type="predicted"/>
<comment type="caution">
    <text evidence="2">The sequence shown here is derived from an EMBL/GenBank/DDBJ whole genome shotgun (WGS) entry which is preliminary data.</text>
</comment>
<dbReference type="InterPro" id="IPR011990">
    <property type="entry name" value="TPR-like_helical_dom_sf"/>
</dbReference>
<protein>
    <recommendedName>
        <fullName evidence="4">Tetratricopeptide repeat protein</fullName>
    </recommendedName>
</protein>
<evidence type="ECO:0000313" key="2">
    <source>
        <dbReference type="EMBL" id="EPD33276.1"/>
    </source>
</evidence>
<evidence type="ECO:0008006" key="4">
    <source>
        <dbReference type="Google" id="ProtNLM"/>
    </source>
</evidence>
<dbReference type="SUPFAM" id="SSF48452">
    <property type="entry name" value="TPR-like"/>
    <property type="match status" value="1"/>
</dbReference>
<feature type="compositionally biased region" description="Acidic residues" evidence="1">
    <location>
        <begin position="612"/>
        <end position="651"/>
    </location>
</feature>
<feature type="compositionally biased region" description="Basic and acidic residues" evidence="1">
    <location>
        <begin position="267"/>
        <end position="367"/>
    </location>
</feature>
<dbReference type="STRING" id="883161.HMPREF9306_00813"/>